<dbReference type="Gene3D" id="3.10.580.10">
    <property type="entry name" value="CBS-domain"/>
    <property type="match status" value="1"/>
</dbReference>
<dbReference type="AlphaFoldDB" id="A0A7T5R4T0"/>
<gene>
    <name evidence="4" type="ORF">HYS17_09670</name>
</gene>
<dbReference type="SUPFAM" id="SSF54631">
    <property type="entry name" value="CBS-domain pair"/>
    <property type="match status" value="1"/>
</dbReference>
<dbReference type="Proteomes" id="UP000595362">
    <property type="component" value="Chromosome"/>
</dbReference>
<dbReference type="PANTHER" id="PTHR43080">
    <property type="entry name" value="CBS DOMAIN-CONTAINING PROTEIN CBSX3, MITOCHONDRIAL"/>
    <property type="match status" value="1"/>
</dbReference>
<feature type="domain" description="CBS" evidence="3">
    <location>
        <begin position="66"/>
        <end position="122"/>
    </location>
</feature>
<dbReference type="PROSITE" id="PS51371">
    <property type="entry name" value="CBS"/>
    <property type="match status" value="2"/>
</dbReference>
<protein>
    <submittedName>
        <fullName evidence="4">CBS domain-containing protein</fullName>
    </submittedName>
</protein>
<sequence length="135" mass="14820">MTDHPVLVTPKTTLKEAAAKMRDIDCGILPIGTEDKLKGIITDRDIVTRAVAKGKDISKELVKDYMTEEVFSCNEHDTLEDAADKMRIHRVSRLVVKNKAGKVVGILSFGGILRKDADAGEVANIVKHATHMRAI</sequence>
<dbReference type="InterPro" id="IPR051257">
    <property type="entry name" value="Diverse_CBS-Domain"/>
</dbReference>
<dbReference type="SMART" id="SM00116">
    <property type="entry name" value="CBS"/>
    <property type="match status" value="2"/>
</dbReference>
<evidence type="ECO:0000313" key="5">
    <source>
        <dbReference type="Proteomes" id="UP000595362"/>
    </source>
</evidence>
<evidence type="ECO:0000256" key="1">
    <source>
        <dbReference type="ARBA" id="ARBA00023122"/>
    </source>
</evidence>
<dbReference type="Pfam" id="PF00571">
    <property type="entry name" value="CBS"/>
    <property type="match status" value="2"/>
</dbReference>
<dbReference type="PANTHER" id="PTHR43080:SF2">
    <property type="entry name" value="CBS DOMAIN-CONTAINING PROTEIN"/>
    <property type="match status" value="1"/>
</dbReference>
<organism evidence="4 5">
    <name type="scientific">Micavibrio aeruginosavorus</name>
    <dbReference type="NCBI Taxonomy" id="349221"/>
    <lineage>
        <taxon>Bacteria</taxon>
        <taxon>Pseudomonadati</taxon>
        <taxon>Bdellovibrionota</taxon>
        <taxon>Bdellovibrionia</taxon>
        <taxon>Bdellovibrionales</taxon>
        <taxon>Pseudobdellovibrionaceae</taxon>
        <taxon>Micavibrio</taxon>
    </lineage>
</organism>
<dbReference type="InterPro" id="IPR000644">
    <property type="entry name" value="CBS_dom"/>
</dbReference>
<feature type="domain" description="CBS" evidence="3">
    <location>
        <begin position="1"/>
        <end position="57"/>
    </location>
</feature>
<name>A0A7T5R4T0_9BACT</name>
<accession>A0A7T5R4T0</accession>
<evidence type="ECO:0000313" key="4">
    <source>
        <dbReference type="EMBL" id="QQG37451.1"/>
    </source>
</evidence>
<dbReference type="EMBL" id="CP066681">
    <property type="protein sequence ID" value="QQG37451.1"/>
    <property type="molecule type" value="Genomic_DNA"/>
</dbReference>
<keyword evidence="1 2" id="KW-0129">CBS domain</keyword>
<evidence type="ECO:0000259" key="3">
    <source>
        <dbReference type="PROSITE" id="PS51371"/>
    </source>
</evidence>
<evidence type="ECO:0000256" key="2">
    <source>
        <dbReference type="PROSITE-ProRule" id="PRU00703"/>
    </source>
</evidence>
<dbReference type="InterPro" id="IPR046342">
    <property type="entry name" value="CBS_dom_sf"/>
</dbReference>
<proteinExistence type="predicted"/>
<reference evidence="4 5" key="1">
    <citation type="submission" date="2020-07" db="EMBL/GenBank/DDBJ databases">
        <title>Huge and variable diversity of episymbiotic CPR bacteria and DPANN archaea in groundwater ecosystems.</title>
        <authorList>
            <person name="He C.Y."/>
            <person name="Keren R."/>
            <person name="Whittaker M."/>
            <person name="Farag I.F."/>
            <person name="Doudna J."/>
            <person name="Cate J.H.D."/>
            <person name="Banfield J.F."/>
        </authorList>
    </citation>
    <scope>NUCLEOTIDE SEQUENCE [LARGE SCALE GENOMIC DNA]</scope>
    <source>
        <strain evidence="4">NC_groundwater_70_Ag_B-0.1um_54_66</strain>
    </source>
</reference>
<dbReference type="CDD" id="cd04622">
    <property type="entry name" value="CBS_pair_HRP1_like"/>
    <property type="match status" value="1"/>
</dbReference>